<evidence type="ECO:0000256" key="4">
    <source>
        <dbReference type="ARBA" id="ARBA00022692"/>
    </source>
</evidence>
<feature type="transmembrane region" description="Helical" evidence="8">
    <location>
        <begin position="20"/>
        <end position="40"/>
    </location>
</feature>
<gene>
    <name evidence="9" type="ORF">RF11_11952</name>
</gene>
<keyword evidence="4 8" id="KW-0812">Transmembrane</keyword>
<reference evidence="9 10" key="1">
    <citation type="journal article" date="2014" name="Genome Biol. Evol.">
        <title>The genome of the myxosporean Thelohanellus kitauei shows adaptations to nutrient acquisition within its fish host.</title>
        <authorList>
            <person name="Yang Y."/>
            <person name="Xiong J."/>
            <person name="Zhou Z."/>
            <person name="Huo F."/>
            <person name="Miao W."/>
            <person name="Ran C."/>
            <person name="Liu Y."/>
            <person name="Zhang J."/>
            <person name="Feng J."/>
            <person name="Wang M."/>
            <person name="Wang M."/>
            <person name="Wang L."/>
            <person name="Yao B."/>
        </authorList>
    </citation>
    <scope>NUCLEOTIDE SEQUENCE [LARGE SCALE GENOMIC DNA]</scope>
    <source>
        <strain evidence="9">Wuqing</strain>
    </source>
</reference>
<comment type="caution">
    <text evidence="9">The sequence shown here is derived from an EMBL/GenBank/DDBJ whole genome shotgun (WGS) entry which is preliminary data.</text>
</comment>
<dbReference type="EMBL" id="JWZT01003604">
    <property type="protein sequence ID" value="KII66135.1"/>
    <property type="molecule type" value="Genomic_DNA"/>
</dbReference>
<keyword evidence="10" id="KW-1185">Reference proteome</keyword>
<organism evidence="9 10">
    <name type="scientific">Thelohanellus kitauei</name>
    <name type="common">Myxosporean</name>
    <dbReference type="NCBI Taxonomy" id="669202"/>
    <lineage>
        <taxon>Eukaryota</taxon>
        <taxon>Metazoa</taxon>
        <taxon>Cnidaria</taxon>
        <taxon>Myxozoa</taxon>
        <taxon>Myxosporea</taxon>
        <taxon>Bivalvulida</taxon>
        <taxon>Platysporina</taxon>
        <taxon>Myxobolidae</taxon>
        <taxon>Thelohanellus</taxon>
    </lineage>
</organism>
<dbReference type="Proteomes" id="UP000031668">
    <property type="component" value="Unassembled WGS sequence"/>
</dbReference>
<feature type="transmembrane region" description="Helical" evidence="8">
    <location>
        <begin position="85"/>
        <end position="106"/>
    </location>
</feature>
<keyword evidence="6 8" id="KW-0472">Membrane</keyword>
<evidence type="ECO:0000313" key="9">
    <source>
        <dbReference type="EMBL" id="KII66135.1"/>
    </source>
</evidence>
<evidence type="ECO:0000256" key="3">
    <source>
        <dbReference type="ARBA" id="ARBA00022448"/>
    </source>
</evidence>
<comment type="function">
    <text evidence="7">Putative solute transporter.</text>
</comment>
<dbReference type="Pfam" id="PF06027">
    <property type="entry name" value="SLC35F"/>
    <property type="match status" value="1"/>
</dbReference>
<evidence type="ECO:0000256" key="8">
    <source>
        <dbReference type="SAM" id="Phobius"/>
    </source>
</evidence>
<protein>
    <submittedName>
        <fullName evidence="9">Solute carrier family 35 member F1</fullName>
    </submittedName>
</protein>
<dbReference type="OMA" id="WREIFTW"/>
<proteinExistence type="inferred from homology"/>
<evidence type="ECO:0000256" key="2">
    <source>
        <dbReference type="ARBA" id="ARBA00007863"/>
    </source>
</evidence>
<dbReference type="PANTHER" id="PTHR14233:SF4">
    <property type="entry name" value="SOLUTE CARRIER FAMILY 35 MEMBER F2"/>
    <property type="match status" value="1"/>
</dbReference>
<dbReference type="AlphaFoldDB" id="A0A0C2MP59"/>
<feature type="transmembrane region" description="Helical" evidence="8">
    <location>
        <begin position="238"/>
        <end position="256"/>
    </location>
</feature>
<keyword evidence="3" id="KW-0813">Transport</keyword>
<feature type="transmembrane region" description="Helical" evidence="8">
    <location>
        <begin position="290"/>
        <end position="310"/>
    </location>
</feature>
<dbReference type="InterPro" id="IPR037185">
    <property type="entry name" value="EmrE-like"/>
</dbReference>
<feature type="transmembrane region" description="Helical" evidence="8">
    <location>
        <begin position="46"/>
        <end position="73"/>
    </location>
</feature>
<feature type="transmembrane region" description="Helical" evidence="8">
    <location>
        <begin position="174"/>
        <end position="194"/>
    </location>
</feature>
<sequence length="333" mass="37473">MGNFNSASAHILVILKSETFIFSCISQIGSLCIFAIGVSLEESKVSAYPSIPCFIYLGIHSLLTIIFGLVLYKNGILMDTIKKEWWKYAIVAFCEFESCFLIIMSYHFTNYIVIQFIDCSTIFFVLVLSVIILKKRFFPCHLLGAFVAIAGVVMLIIFNSAENFPTLFKSKREVIGDIMCLIGCLLYTFSNVLSEKFLEESLTIQWLLRIGIFSMPIVLVQGYLRACFTQYVEFYSKTGLWIGLNIACSLAFYIVLPVILNKLGAARVTLLIVTSDLMAIAYESSNKKRITAMFICSIVLAVLGNVIFSLKTIHLERKKKTQTIVNSDQEPDS</sequence>
<evidence type="ECO:0000256" key="7">
    <source>
        <dbReference type="ARBA" id="ARBA00037727"/>
    </source>
</evidence>
<feature type="transmembrane region" description="Helical" evidence="8">
    <location>
        <begin position="206"/>
        <end position="226"/>
    </location>
</feature>
<feature type="transmembrane region" description="Helical" evidence="8">
    <location>
        <begin position="140"/>
        <end position="158"/>
    </location>
</feature>
<accession>A0A0C2MP59</accession>
<evidence type="ECO:0000313" key="10">
    <source>
        <dbReference type="Proteomes" id="UP000031668"/>
    </source>
</evidence>
<dbReference type="InterPro" id="IPR052221">
    <property type="entry name" value="SLC35F_Transporter"/>
</dbReference>
<dbReference type="GO" id="GO:0016020">
    <property type="term" value="C:membrane"/>
    <property type="evidence" value="ECO:0007669"/>
    <property type="project" value="UniProtKB-SubCell"/>
</dbReference>
<feature type="transmembrane region" description="Helical" evidence="8">
    <location>
        <begin position="268"/>
        <end position="284"/>
    </location>
</feature>
<feature type="transmembrane region" description="Helical" evidence="8">
    <location>
        <begin position="112"/>
        <end position="133"/>
    </location>
</feature>
<dbReference type="OrthoDB" id="429955at2759"/>
<keyword evidence="5 8" id="KW-1133">Transmembrane helix</keyword>
<evidence type="ECO:0000256" key="5">
    <source>
        <dbReference type="ARBA" id="ARBA00022989"/>
    </source>
</evidence>
<evidence type="ECO:0000256" key="6">
    <source>
        <dbReference type="ARBA" id="ARBA00023136"/>
    </source>
</evidence>
<comment type="subcellular location">
    <subcellularLocation>
        <location evidence="1">Membrane</location>
        <topology evidence="1">Multi-pass membrane protein</topology>
    </subcellularLocation>
</comment>
<dbReference type="SUPFAM" id="SSF103481">
    <property type="entry name" value="Multidrug resistance efflux transporter EmrE"/>
    <property type="match status" value="1"/>
</dbReference>
<comment type="similarity">
    <text evidence="2">Belongs to the SLC35F solute transporter family.</text>
</comment>
<dbReference type="PANTHER" id="PTHR14233">
    <property type="entry name" value="DUF914-RELATED"/>
    <property type="match status" value="1"/>
</dbReference>
<dbReference type="InterPro" id="IPR009262">
    <property type="entry name" value="SLC35_F1/F2/F6"/>
</dbReference>
<name>A0A0C2MP59_THEKT</name>
<evidence type="ECO:0000256" key="1">
    <source>
        <dbReference type="ARBA" id="ARBA00004141"/>
    </source>
</evidence>
<dbReference type="GO" id="GO:0022857">
    <property type="term" value="F:transmembrane transporter activity"/>
    <property type="evidence" value="ECO:0007669"/>
    <property type="project" value="InterPro"/>
</dbReference>